<protein>
    <submittedName>
        <fullName evidence="2">M28 family peptidase</fullName>
    </submittedName>
</protein>
<evidence type="ECO:0000313" key="2">
    <source>
        <dbReference type="EMBL" id="UWX53766.1"/>
    </source>
</evidence>
<dbReference type="InterPro" id="IPR046450">
    <property type="entry name" value="PA_dom_sf"/>
</dbReference>
<dbReference type="InterPro" id="IPR045175">
    <property type="entry name" value="M28_fam"/>
</dbReference>
<dbReference type="Gene3D" id="3.50.30.30">
    <property type="match status" value="1"/>
</dbReference>
<dbReference type="PANTHER" id="PTHR12147:SF26">
    <property type="entry name" value="PEPTIDASE M28 DOMAIN-CONTAINING PROTEIN"/>
    <property type="match status" value="1"/>
</dbReference>
<dbReference type="SUPFAM" id="SSF53187">
    <property type="entry name" value="Zn-dependent exopeptidases"/>
    <property type="match status" value="1"/>
</dbReference>
<reference evidence="2" key="1">
    <citation type="submission" date="2022-09" db="EMBL/GenBank/DDBJ databases">
        <title>Maribacter litopenaei sp. nov., isolated from the intestinal tract of the Pacific White Shrimp, Litopenaeus vannamei.</title>
        <authorList>
            <person name="Kim S.Y."/>
            <person name="Hwang C.Y."/>
        </authorList>
    </citation>
    <scope>NUCLEOTIDE SEQUENCE</scope>
    <source>
        <strain evidence="2">HL-LV01</strain>
    </source>
</reference>
<evidence type="ECO:0000259" key="1">
    <source>
        <dbReference type="Pfam" id="PF04389"/>
    </source>
</evidence>
<dbReference type="InterPro" id="IPR007484">
    <property type="entry name" value="Peptidase_M28"/>
</dbReference>
<dbReference type="SUPFAM" id="SSF52025">
    <property type="entry name" value="PA domain"/>
    <property type="match status" value="1"/>
</dbReference>
<accession>A0ABY5Y4M7</accession>
<dbReference type="Proteomes" id="UP001059209">
    <property type="component" value="Chromosome"/>
</dbReference>
<organism evidence="2 3">
    <name type="scientific">Maribacter litopenaei</name>
    <dbReference type="NCBI Taxonomy" id="2976127"/>
    <lineage>
        <taxon>Bacteria</taxon>
        <taxon>Pseudomonadati</taxon>
        <taxon>Bacteroidota</taxon>
        <taxon>Flavobacteriia</taxon>
        <taxon>Flavobacteriales</taxon>
        <taxon>Flavobacteriaceae</taxon>
        <taxon>Maribacter</taxon>
    </lineage>
</organism>
<evidence type="ECO:0000313" key="3">
    <source>
        <dbReference type="Proteomes" id="UP001059209"/>
    </source>
</evidence>
<dbReference type="RefSeq" id="WP_260571277.1">
    <property type="nucleotide sequence ID" value="NZ_CP104205.1"/>
</dbReference>
<dbReference type="Pfam" id="PF04389">
    <property type="entry name" value="Peptidase_M28"/>
    <property type="match status" value="1"/>
</dbReference>
<proteinExistence type="predicted"/>
<gene>
    <name evidence="2" type="ORF">NYZ99_11500</name>
</gene>
<dbReference type="EMBL" id="CP104205">
    <property type="protein sequence ID" value="UWX53766.1"/>
    <property type="molecule type" value="Genomic_DNA"/>
</dbReference>
<feature type="domain" description="Peptidase M28" evidence="1">
    <location>
        <begin position="145"/>
        <end position="346"/>
    </location>
</feature>
<dbReference type="Gene3D" id="3.40.630.10">
    <property type="entry name" value="Zn peptidases"/>
    <property type="match status" value="1"/>
</dbReference>
<name>A0ABY5Y4M7_9FLAO</name>
<keyword evidence="3" id="KW-1185">Reference proteome</keyword>
<dbReference type="PANTHER" id="PTHR12147">
    <property type="entry name" value="METALLOPEPTIDASE M28 FAMILY MEMBER"/>
    <property type="match status" value="1"/>
</dbReference>
<sequence length="390" mass="42907">MIAIKAKATKISGDAIFLGYGQTDDYDGKDVKGKLIIVRAGTSEATDARSIYMAHKEKQELAKSKGAIGIIEMTLLEEDWWTRMSHFMGESVKIPDPVNPQNPPNDFLHLWVNTTAEKLEGPLSNKGTYAIETDGIKEETLVTQNVIGVLDGTDPQLKDEYIMYSAHYDHVGIGRPNAEGDSIYNGARDNAIGTTAVLSMAENIGKYPTKRSAVFIFFTGEEKGLLGSKYYAEHPVFPLNQIVYGFNTDGAGYNNTKLAMVIGLNRTTAQKHILTGAAAFGLEAIDDPAPEQGLFDRSDNVSFASKGVPAPTYSTGFDAFDDEINKYYHQATDEAESLDYDYLVKFYQGYVLSGRLIANDPERPYWVKGDKYEAAANILYGIAPETPLKN</sequence>